<organism evidence="1 2">
    <name type="scientific">Pleurodeles waltl</name>
    <name type="common">Iberian ribbed newt</name>
    <dbReference type="NCBI Taxonomy" id="8319"/>
    <lineage>
        <taxon>Eukaryota</taxon>
        <taxon>Metazoa</taxon>
        <taxon>Chordata</taxon>
        <taxon>Craniata</taxon>
        <taxon>Vertebrata</taxon>
        <taxon>Euteleostomi</taxon>
        <taxon>Amphibia</taxon>
        <taxon>Batrachia</taxon>
        <taxon>Caudata</taxon>
        <taxon>Salamandroidea</taxon>
        <taxon>Salamandridae</taxon>
        <taxon>Pleurodelinae</taxon>
        <taxon>Pleurodeles</taxon>
    </lineage>
</organism>
<dbReference type="Proteomes" id="UP001066276">
    <property type="component" value="Chromosome 3_1"/>
</dbReference>
<comment type="caution">
    <text evidence="1">The sequence shown here is derived from an EMBL/GenBank/DDBJ whole genome shotgun (WGS) entry which is preliminary data.</text>
</comment>
<dbReference type="AlphaFoldDB" id="A0AAV7UM31"/>
<keyword evidence="2" id="KW-1185">Reference proteome</keyword>
<protein>
    <submittedName>
        <fullName evidence="1">Uncharacterized protein</fullName>
    </submittedName>
</protein>
<evidence type="ECO:0000313" key="1">
    <source>
        <dbReference type="EMBL" id="KAJ1189569.1"/>
    </source>
</evidence>
<reference evidence="1" key="1">
    <citation type="journal article" date="2022" name="bioRxiv">
        <title>Sequencing and chromosome-scale assembly of the giantPleurodeles waltlgenome.</title>
        <authorList>
            <person name="Brown T."/>
            <person name="Elewa A."/>
            <person name="Iarovenko S."/>
            <person name="Subramanian E."/>
            <person name="Araus A.J."/>
            <person name="Petzold A."/>
            <person name="Susuki M."/>
            <person name="Suzuki K.-i.T."/>
            <person name="Hayashi T."/>
            <person name="Toyoda A."/>
            <person name="Oliveira C."/>
            <person name="Osipova E."/>
            <person name="Leigh N.D."/>
            <person name="Simon A."/>
            <person name="Yun M.H."/>
        </authorList>
    </citation>
    <scope>NUCLEOTIDE SEQUENCE</scope>
    <source>
        <strain evidence="1">20211129_DDA</strain>
        <tissue evidence="1">Liver</tissue>
    </source>
</reference>
<name>A0AAV7UM31_PLEWA</name>
<dbReference type="EMBL" id="JANPWB010000005">
    <property type="protein sequence ID" value="KAJ1189569.1"/>
    <property type="molecule type" value="Genomic_DNA"/>
</dbReference>
<sequence length="223" mass="23960">MGVASLSDHAPLMLTFASPSHASVTKCWRLIYEDILIEIEGSIRHYLEANDTPGVGQLHALDDDRAEYADRDTTLGEIARGGYWLIGSGCRRRDGMWRSNNCRMAHGLNGRTALSLSLSNSILICMRRKGLMGGVEAHLASVPLPRLPLTNGEALDGDITVAEVLPAIQRLLAGKVPEADGFSAEFYKSFGPVLAPVLAQLCNLLDPAVPLPPAMQLGIVTAC</sequence>
<gene>
    <name evidence="1" type="ORF">NDU88_006313</name>
</gene>
<evidence type="ECO:0000313" key="2">
    <source>
        <dbReference type="Proteomes" id="UP001066276"/>
    </source>
</evidence>
<accession>A0AAV7UM31</accession>
<proteinExistence type="predicted"/>